<feature type="chain" id="PRO_5027028607" evidence="1">
    <location>
        <begin position="19"/>
        <end position="72"/>
    </location>
</feature>
<name>A0A6M2E335_XENCH</name>
<evidence type="ECO:0000256" key="1">
    <source>
        <dbReference type="SAM" id="SignalP"/>
    </source>
</evidence>
<reference evidence="2" key="1">
    <citation type="submission" date="2020-03" db="EMBL/GenBank/DDBJ databases">
        <title>Transcriptomic Profiling of the Digestive Tract of the Rat Flea, Xenopsylla cheopis, Following Blood Feeding and Infection with Yersinia pestis.</title>
        <authorList>
            <person name="Bland D.M."/>
            <person name="Martens C.A."/>
            <person name="Virtaneva K."/>
            <person name="Kanakabandi K."/>
            <person name="Long D."/>
            <person name="Rosenke R."/>
            <person name="Saturday G.A."/>
            <person name="Hoyt F.H."/>
            <person name="Bruno D.P."/>
            <person name="Ribeiro J.M.C."/>
            <person name="Hinnebusch J."/>
        </authorList>
    </citation>
    <scope>NUCLEOTIDE SEQUENCE</scope>
</reference>
<dbReference type="AlphaFoldDB" id="A0A6M2E335"/>
<sequence length="72" mass="8370">MAILNILWLHLLSKKVWPLVIGEDPYWSIQQLSCRIKDQYLASMLVVMCIVDHLSIMAHGQQKEILKQVIII</sequence>
<keyword evidence="1" id="KW-0732">Signal</keyword>
<accession>A0A6M2E335</accession>
<dbReference type="EMBL" id="GIIL01007631">
    <property type="protein sequence ID" value="NOV51357.1"/>
    <property type="molecule type" value="Transcribed_RNA"/>
</dbReference>
<organism evidence="2">
    <name type="scientific">Xenopsylla cheopis</name>
    <name type="common">Oriental rat flea</name>
    <name type="synonym">Pulex cheopis</name>
    <dbReference type="NCBI Taxonomy" id="163159"/>
    <lineage>
        <taxon>Eukaryota</taxon>
        <taxon>Metazoa</taxon>
        <taxon>Ecdysozoa</taxon>
        <taxon>Arthropoda</taxon>
        <taxon>Hexapoda</taxon>
        <taxon>Insecta</taxon>
        <taxon>Pterygota</taxon>
        <taxon>Neoptera</taxon>
        <taxon>Endopterygota</taxon>
        <taxon>Siphonaptera</taxon>
        <taxon>Pulicidae</taxon>
        <taxon>Xenopsyllinae</taxon>
        <taxon>Xenopsylla</taxon>
    </lineage>
</organism>
<proteinExistence type="predicted"/>
<feature type="signal peptide" evidence="1">
    <location>
        <begin position="1"/>
        <end position="18"/>
    </location>
</feature>
<protein>
    <submittedName>
        <fullName evidence="2">Putative secreted protein</fullName>
    </submittedName>
</protein>
<evidence type="ECO:0000313" key="2">
    <source>
        <dbReference type="EMBL" id="NOV51357.1"/>
    </source>
</evidence>